<evidence type="ECO:0000313" key="1">
    <source>
        <dbReference type="EMBL" id="KAI8560601.1"/>
    </source>
</evidence>
<gene>
    <name evidence="1" type="ORF">RHMOL_Rhmol04G0270700</name>
</gene>
<organism evidence="1 2">
    <name type="scientific">Rhododendron molle</name>
    <name type="common">Chinese azalea</name>
    <name type="synonym">Azalea mollis</name>
    <dbReference type="NCBI Taxonomy" id="49168"/>
    <lineage>
        <taxon>Eukaryota</taxon>
        <taxon>Viridiplantae</taxon>
        <taxon>Streptophyta</taxon>
        <taxon>Embryophyta</taxon>
        <taxon>Tracheophyta</taxon>
        <taxon>Spermatophyta</taxon>
        <taxon>Magnoliopsida</taxon>
        <taxon>eudicotyledons</taxon>
        <taxon>Gunneridae</taxon>
        <taxon>Pentapetalae</taxon>
        <taxon>asterids</taxon>
        <taxon>Ericales</taxon>
        <taxon>Ericaceae</taxon>
        <taxon>Ericoideae</taxon>
        <taxon>Rhodoreae</taxon>
        <taxon>Rhododendron</taxon>
    </lineage>
</organism>
<name>A0ACC0P5Z9_RHOML</name>
<proteinExistence type="predicted"/>
<evidence type="ECO:0000313" key="2">
    <source>
        <dbReference type="Proteomes" id="UP001062846"/>
    </source>
</evidence>
<protein>
    <submittedName>
        <fullName evidence="1">Uncharacterized protein</fullName>
    </submittedName>
</protein>
<dbReference type="EMBL" id="CM046391">
    <property type="protein sequence ID" value="KAI8560601.1"/>
    <property type="molecule type" value="Genomic_DNA"/>
</dbReference>
<accession>A0ACC0P5Z9</accession>
<comment type="caution">
    <text evidence="1">The sequence shown here is derived from an EMBL/GenBank/DDBJ whole genome shotgun (WGS) entry which is preliminary data.</text>
</comment>
<sequence length="566" mass="63348">MKMEQREKWVYDSSLDYKGRVPLRATTGVWKASLFIIANEFSERLIHFGIAASLILYLTTALNQDLKTAARNASYWTGVTTIMPLLGGFLADAYLGRFSTVLASSIVYLLGLILLTMSRLIPNLGPCGSPCTRFEPRKIHEVVFFLAIYLISIGTGGHKPSLESFGADQFDDNHSEERTKKTSFSNWWTFGLCSGLLLALTVVTFVQHHVSWVVADITLTILMASSLLVFCIGMPFYRYRTPTGSPLTPMVQVVVAAFSKRNLACPSNPSQLYEVPKSQKTEGRLLLHTDKLKFLDKAAIIDDRQDSTEKQQNPWRLTTVTHVEEMKLLLNMIPIWLTALPFGICVAQASTFFIKQGTILDHKIGHSFFIPPSLIYSVAAKGMVSSVIIYEKIAPFLRAATRNERSFKILQRVGIGMVFSVVTMVAAALVERKRLTLGENDPIKGSSTMSVFWLAPQFLIIGVADGFALVGLQEFFYDQVPNSMRSTGIALYHCVMGAAYFVNCWLITMVDYVTEKSGKSWFGKDLNSSRLDNFYWLLAVITAANIGVYVVVARRYTYKNLQERVL</sequence>
<reference evidence="1" key="1">
    <citation type="submission" date="2022-02" db="EMBL/GenBank/DDBJ databases">
        <title>Plant Genome Project.</title>
        <authorList>
            <person name="Zhang R.-G."/>
        </authorList>
    </citation>
    <scope>NUCLEOTIDE SEQUENCE</scope>
    <source>
        <strain evidence="1">AT1</strain>
    </source>
</reference>
<dbReference type="Proteomes" id="UP001062846">
    <property type="component" value="Chromosome 4"/>
</dbReference>
<keyword evidence="2" id="KW-1185">Reference proteome</keyword>